<feature type="domain" description="BTB" evidence="1">
    <location>
        <begin position="2703"/>
        <end position="2782"/>
    </location>
</feature>
<dbReference type="SUPFAM" id="SSF54695">
    <property type="entry name" value="POZ domain"/>
    <property type="match status" value="1"/>
</dbReference>
<comment type="caution">
    <text evidence="2">The sequence shown here is derived from an EMBL/GenBank/DDBJ whole genome shotgun (WGS) entry which is preliminary data.</text>
</comment>
<keyword evidence="3" id="KW-1185">Reference proteome</keyword>
<sequence>MSSLEEIDQGETFRPGEPYTHRLSKILEEYPDGSQIIREILQNSDDAKSSSQVFILDRNSYQSNRLFEPVKKSNKTKLKLDRYQGPALLARNDTVFEDRDFESLKKLANSEKYDQFDKIGVMGVGFNSVYHICDTVQLITGDNILILDPHENYFKGGIKFDFVKNKLATRYPDQFAPFCVPCDQSFEGSLFRYPLRTDQDALESEISNKVYSPDQILEIFKTFYEKESINCLLFLKYIESIKFYELGKNETEPKLLYSIEITNSEQIRAERRRIAECIGPMVDSLTKRIGPKITTLESVYIANFRRKCGDDDPHMDQWIIFTCLGDLNTAENYFQSNFKKSISTYKFIPNVGIALPLKDRKATGRLFCFLPLPIATPFRGSVHGYFAVSTNRRTLWTAADSEDLAYHSLARLKVSWNEYLFNDVLPKAWARFLTKLPIEAPKINGSEFYDFWPIIQKSASRSFANLCEDLLFNTVENLNVDDKVFCGPSASYALGDITKILKISQKHIASYETEFHLLSINYGFFPDKRANEKISNIVGSIGFPVININLKVLDELKRSKHKDSLKFYSPQIIRTYLHQNKARWQEHLSREEKLILFSYILEDKNYVELDGLSMIPLADKSLGTISRKTNYFVYIGPENNQQVDANDERKIFKNSLNKFIDKDISCKLWNQIYEGAKNGWDLNIKILTATAVADLITKSLVGYSNASDEIQLKNSHEWINQIWSNFHERKYELNNFENIHLLPTNRGTLRKLKTVQKSFWNSIDDKPDNKIQPLIEKFGIVFVDKEFEKHDVSKWNKLSRYVIKLDNISEVLECICVITGFPKNVQKRLDSQEASELIDYLCRYYRSSFNTNNYDPIDIIKHLPIFMEVDRDELIALKSGDRKWYLLPAEDEKSYGHIIAPDVNGFLNTDIPKSKYLLENIIKIPRLSRQVYWCDFVIPYLESQPSNVLKIVITKLFERLLQLLSGDSNLKNTLEKTAFVPSVSIQSQSNDTVEFELKRPIELYDPDNWKISELFFEDEIVFPFKIPDYKHLILPSLRSLGMKQFLSSDDIIQRLNIMSERKELVDMREIVHKISMKLVQYIDDYFDKLIGKHQSRSNNAPPNNSKLQQLYTLLINTEWLPTVDFTGKNLFSKPNDCRDKGYKNTVGLIIPILEYRIKNKSFSTLLWNSYPPVDIVLKQLKACSSISRNQLYHHHQNPDKICDSIYKYMMEALSARNKDQQSRMEIEKFKQELLSTDENWIFCNDKYYPSSRVVFELDDSLISNNSVIIQLPQKYNQYNELFIEMGVRQKIGIPDLINIIKEFRNSTDLVGRILTQDEINKIIGLIEQIAKKRIDTENNDDNILNELLIPNTECQLVNFYEIQYDDMGNRLNDEKKKEFSIAHPQISPATARMLGMQMLTGKLIDEGDDFDDYGMDYEQEEPLAIRIRNILNDYPVNVLFKEYLQNADDAGARKLCLVIDENGFGIPKKSLDQHSLLSEEMNNWQGPALWIFNDAIFSDKDFESLLKLGVGGKSKDYKKIGRFGIGINVSFHLTDLVSFVSGEYIAFLDPSEKFLPKTGNPPRHARGKRINFLKNDFKNRFKNQTEPFISLARNLSNESASIFKEFKEFDFTKKFNGTLFRIPLRNSKTAQNGEISQNCFEPRDILQIFGEIKGNQEMLFLRNIEYCSLQFLKGRSRQMIWEAKIENMDPALRNNRLSSSSHEQQIFQLEMEMNNRDRKSSEIWLVCTGGKDKTSRGELETFSIYNNIRARGGIASLLAQSVNKPLASLKKDKFPNPPTLAGALYSFLSLPITTSLNVHINGTFYISSDRRNMLQSENNSILNEKSKSNSLGDNWNKHILFEILPQLHATLLERIAELDYQRFLMLQPDQVSQYYPITTTRLWPIVGGLSGMYKNYAEKVLMKLYNGNFKVCWTHANRGKFISFKEAYLADRKTADINEILASQNIQIIKLTEEQISHFKVLVRTVKNQTVQPLKTINPQLVSHIFRSNPNIDNVSHESIFRLLKFIIQDKDLSRESLIGLRLLPLSDGTVGIFGDQERYIAESKLQRLFPDAAKLSKFIAEYPKELKGLFNDKKFCNSAKIKQIDASSIIILLEYELQRDKELDWDPNGKTYPNKEWIKLLLNYFVPLNADYEFSKLARLPLLPIIKPQEKLVLFDYQNPVLAYDASNQMTSILVKFGVRFTNHEFPEECNQNLKQCILKSNFINMMKCLERAIILSKKSVEQLFSETLKPFEINKFRNFVTKAFNSSSSNSKNKKIAITSFLKTLPIWPTESLDMNSFISANSGLLIPQDLPLFSSEENSKIFSAESEDDYFTLYALEVKILDPLEYVRNNIIPYLLALGPTNECLNLLKSIISLKNREIENCLALYPIIPNNSLTRLAKANELYDSSNYLFYSTFESDKFLHQDLCLNSECFEVIKKMGLNYQVNSQNFLDCAYEIQSKIDDNTINNNDTSLHAIRYLYQNYTRMKLTKNQLQELIIIRFIPVDLDFPYPYAEHAKETSGFESFISLRCQTYKNLCWTQCPLFNKSIDPPASFLKAINQTGQPTIDEIVINLIIIASRISKSSGDSSWNSPNGVKIFLEILSENYSTLNQLVESSNDAKIFIESNLPKDAKLFLNNDVDPFNSNNWVAGQDIVFGVEDDVIVELHKVHQFLKDYKTLLKVLGAKELEKINYKVKVRKHSQKDELFKKLLENFRQQEEIKHDVLFEVGENNTCIEKIYANSYVLSAASPQIEMLLNNRFNDKFSGSQRVKIVKIEGTKPQTFRIYGIQPSAFRILIRWLYGQSFKEAFSEVLNNFPQALVLLISLIKLSDRFELDPLKDHVEEAIIKGPYININNVDSIKKEAQINRATQLQSHCEEYRKKNEKLFGN</sequence>
<dbReference type="Pfam" id="PF00651">
    <property type="entry name" value="BTB"/>
    <property type="match status" value="1"/>
</dbReference>
<dbReference type="PANTHER" id="PTHR15600">
    <property type="entry name" value="SACSIN"/>
    <property type="match status" value="1"/>
</dbReference>
<dbReference type="InterPro" id="IPR058210">
    <property type="entry name" value="SACS/Nov_dom"/>
</dbReference>
<dbReference type="InterPro" id="IPR036890">
    <property type="entry name" value="HATPase_C_sf"/>
</dbReference>
<dbReference type="GO" id="GO:0030544">
    <property type="term" value="F:Hsp70 protein binding"/>
    <property type="evidence" value="ECO:0007669"/>
    <property type="project" value="TreeGrafter"/>
</dbReference>
<dbReference type="SMART" id="SM00225">
    <property type="entry name" value="BTB"/>
    <property type="match status" value="1"/>
</dbReference>
<dbReference type="Pfam" id="PF25794">
    <property type="entry name" value="SACS"/>
    <property type="match status" value="2"/>
</dbReference>
<gene>
    <name evidence="2" type="ORF">DERYTH_LOCUS9130</name>
</gene>
<evidence type="ECO:0000313" key="3">
    <source>
        <dbReference type="Proteomes" id="UP000789405"/>
    </source>
</evidence>
<dbReference type="OrthoDB" id="1262810at2759"/>
<evidence type="ECO:0000313" key="2">
    <source>
        <dbReference type="EMBL" id="CAG8630668.1"/>
    </source>
</evidence>
<dbReference type="Gene3D" id="3.30.565.10">
    <property type="entry name" value="Histidine kinase-like ATPase, C-terminal domain"/>
    <property type="match status" value="1"/>
</dbReference>
<dbReference type="Gene3D" id="3.30.710.10">
    <property type="entry name" value="Potassium Channel Kv1.1, Chain A"/>
    <property type="match status" value="1"/>
</dbReference>
<dbReference type="PROSITE" id="PS50097">
    <property type="entry name" value="BTB"/>
    <property type="match status" value="1"/>
</dbReference>
<evidence type="ECO:0000259" key="1">
    <source>
        <dbReference type="PROSITE" id="PS50097"/>
    </source>
</evidence>
<reference evidence="2" key="1">
    <citation type="submission" date="2021-06" db="EMBL/GenBank/DDBJ databases">
        <authorList>
            <person name="Kallberg Y."/>
            <person name="Tangrot J."/>
            <person name="Rosling A."/>
        </authorList>
    </citation>
    <scope>NUCLEOTIDE SEQUENCE</scope>
    <source>
        <strain evidence="2">MA453B</strain>
    </source>
</reference>
<protein>
    <submittedName>
        <fullName evidence="2">10105_t:CDS:1</fullName>
    </submittedName>
</protein>
<name>A0A9N9DA09_9GLOM</name>
<dbReference type="NCBIfam" id="NF047352">
    <property type="entry name" value="P_loop_sacsin"/>
    <property type="match status" value="2"/>
</dbReference>
<dbReference type="InterPro" id="IPR000210">
    <property type="entry name" value="BTB/POZ_dom"/>
</dbReference>
<dbReference type="EMBL" id="CAJVPY010004894">
    <property type="protein sequence ID" value="CAG8630668.1"/>
    <property type="molecule type" value="Genomic_DNA"/>
</dbReference>
<dbReference type="Proteomes" id="UP000789405">
    <property type="component" value="Unassembled WGS sequence"/>
</dbReference>
<dbReference type="InterPro" id="IPR011333">
    <property type="entry name" value="SKP1/BTB/POZ_sf"/>
</dbReference>
<dbReference type="CDD" id="cd18186">
    <property type="entry name" value="BTB_POZ_ZBTB_KLHL-like"/>
    <property type="match status" value="1"/>
</dbReference>
<proteinExistence type="predicted"/>
<dbReference type="PANTHER" id="PTHR15600:SF42">
    <property type="entry name" value="SACSIN"/>
    <property type="match status" value="1"/>
</dbReference>
<organism evidence="2 3">
    <name type="scientific">Dentiscutata erythropus</name>
    <dbReference type="NCBI Taxonomy" id="1348616"/>
    <lineage>
        <taxon>Eukaryota</taxon>
        <taxon>Fungi</taxon>
        <taxon>Fungi incertae sedis</taxon>
        <taxon>Mucoromycota</taxon>
        <taxon>Glomeromycotina</taxon>
        <taxon>Glomeromycetes</taxon>
        <taxon>Diversisporales</taxon>
        <taxon>Gigasporaceae</taxon>
        <taxon>Dentiscutata</taxon>
    </lineage>
</organism>
<accession>A0A9N9DA09</accession>
<dbReference type="SUPFAM" id="SSF55874">
    <property type="entry name" value="ATPase domain of HSP90 chaperone/DNA topoisomerase II/histidine kinase"/>
    <property type="match status" value="2"/>
</dbReference>
<dbReference type="InterPro" id="IPR052972">
    <property type="entry name" value="Sacsin_chaperone_reg"/>
</dbReference>